<reference evidence="1 2" key="1">
    <citation type="submission" date="2017-08" db="EMBL/GenBank/DDBJ databases">
        <title>Infants hospitalized years apart are colonized by the same room-sourced microbial strains.</title>
        <authorList>
            <person name="Brooks B."/>
            <person name="Olm M.R."/>
            <person name="Firek B.A."/>
            <person name="Baker R."/>
            <person name="Thomas B.C."/>
            <person name="Morowitz M.J."/>
            <person name="Banfield J.F."/>
        </authorList>
    </citation>
    <scope>NUCLEOTIDE SEQUENCE [LARGE SCALE GENOMIC DNA]</scope>
    <source>
        <strain evidence="1">S2_005_001_R2_27</strain>
    </source>
</reference>
<organism evidence="1 2">
    <name type="scientific">Ancylobacter novellus</name>
    <name type="common">Thiobacillus novellus</name>
    <dbReference type="NCBI Taxonomy" id="921"/>
    <lineage>
        <taxon>Bacteria</taxon>
        <taxon>Pseudomonadati</taxon>
        <taxon>Pseudomonadota</taxon>
        <taxon>Alphaproteobacteria</taxon>
        <taxon>Hyphomicrobiales</taxon>
        <taxon>Xanthobacteraceae</taxon>
        <taxon>Ancylobacter</taxon>
    </lineage>
</organism>
<accession>A0A2W5R7B9</accession>
<proteinExistence type="predicted"/>
<protein>
    <submittedName>
        <fullName evidence="1">Uncharacterized protein</fullName>
    </submittedName>
</protein>
<evidence type="ECO:0000313" key="2">
    <source>
        <dbReference type="Proteomes" id="UP000248887"/>
    </source>
</evidence>
<evidence type="ECO:0000313" key="1">
    <source>
        <dbReference type="EMBL" id="PZQ84714.1"/>
    </source>
</evidence>
<dbReference type="EMBL" id="QFQD01000007">
    <property type="protein sequence ID" value="PZQ84714.1"/>
    <property type="molecule type" value="Genomic_DNA"/>
</dbReference>
<dbReference type="Proteomes" id="UP000248887">
    <property type="component" value="Unassembled WGS sequence"/>
</dbReference>
<gene>
    <name evidence="1" type="ORF">DI549_03675</name>
</gene>
<dbReference type="AlphaFoldDB" id="A0A2W5R7B9"/>
<sequence length="71" mass="8362">MHQTEQIAREICALDLRTRGVPDKSLAVLVDRFWPVLANEIRQGIVVDIWPFNADEIERLTREYRELLGER</sequence>
<name>A0A2W5R7B9_ANCNO</name>
<comment type="caution">
    <text evidence="1">The sequence shown here is derived from an EMBL/GenBank/DDBJ whole genome shotgun (WGS) entry which is preliminary data.</text>
</comment>